<accession>A0A1I4VV70</accession>
<proteinExistence type="predicted"/>
<protein>
    <submittedName>
        <fullName evidence="4">Por secretion system C-terminal sorting domain-containing protein</fullName>
    </submittedName>
</protein>
<evidence type="ECO:0000313" key="5">
    <source>
        <dbReference type="Proteomes" id="UP000198769"/>
    </source>
</evidence>
<dbReference type="Pfam" id="PF17164">
    <property type="entry name" value="DUF5122"/>
    <property type="match status" value="1"/>
</dbReference>
<name>A0A1I4VV70_CHROL</name>
<feature type="domain" description="Secretion system C-terminal sorting" evidence="3">
    <location>
        <begin position="442"/>
        <end position="510"/>
    </location>
</feature>
<feature type="chain" id="PRO_5011515927" evidence="2">
    <location>
        <begin position="19"/>
        <end position="512"/>
    </location>
</feature>
<evidence type="ECO:0000256" key="2">
    <source>
        <dbReference type="SAM" id="SignalP"/>
    </source>
</evidence>
<reference evidence="5" key="1">
    <citation type="submission" date="2016-10" db="EMBL/GenBank/DDBJ databases">
        <authorList>
            <person name="Varghese N."/>
            <person name="Submissions S."/>
        </authorList>
    </citation>
    <scope>NUCLEOTIDE SEQUENCE [LARGE SCALE GENOMIC DNA]</scope>
    <source>
        <strain evidence="5">DSM 25575</strain>
    </source>
</reference>
<dbReference type="Gene3D" id="2.80.10.50">
    <property type="match status" value="1"/>
</dbReference>
<dbReference type="AlphaFoldDB" id="A0A1I4VV70"/>
<feature type="signal peptide" evidence="2">
    <location>
        <begin position="1"/>
        <end position="18"/>
    </location>
</feature>
<keyword evidence="1 2" id="KW-0732">Signal</keyword>
<dbReference type="OrthoDB" id="1238446at2"/>
<dbReference type="RefSeq" id="WP_090022891.1">
    <property type="nucleotide sequence ID" value="NZ_FOVD01000001.1"/>
</dbReference>
<keyword evidence="5" id="KW-1185">Reference proteome</keyword>
<dbReference type="NCBIfam" id="TIGR04183">
    <property type="entry name" value="Por_Secre_tail"/>
    <property type="match status" value="1"/>
</dbReference>
<dbReference type="EMBL" id="FOVD01000001">
    <property type="protein sequence ID" value="SFN05082.1"/>
    <property type="molecule type" value="Genomic_DNA"/>
</dbReference>
<dbReference type="InterPro" id="IPR026444">
    <property type="entry name" value="Secre_tail"/>
</dbReference>
<dbReference type="InterPro" id="IPR013431">
    <property type="entry name" value="Delta_60_rpt"/>
</dbReference>
<dbReference type="Proteomes" id="UP000198769">
    <property type="component" value="Unassembled WGS sequence"/>
</dbReference>
<dbReference type="Pfam" id="PF18962">
    <property type="entry name" value="Por_Secre_tail"/>
    <property type="match status" value="1"/>
</dbReference>
<evidence type="ECO:0000256" key="1">
    <source>
        <dbReference type="ARBA" id="ARBA00022729"/>
    </source>
</evidence>
<organism evidence="4 5">
    <name type="scientific">Chryseobacterium oleae</name>
    <dbReference type="NCBI Taxonomy" id="491207"/>
    <lineage>
        <taxon>Bacteria</taxon>
        <taxon>Pseudomonadati</taxon>
        <taxon>Bacteroidota</taxon>
        <taxon>Flavobacteriia</taxon>
        <taxon>Flavobacteriales</taxon>
        <taxon>Weeksellaceae</taxon>
        <taxon>Chryseobacterium group</taxon>
        <taxon>Chryseobacterium</taxon>
    </lineage>
</organism>
<sequence length="512" mass="56670">MKKIISFLVCLFFLQGFAQSLAWWNYDSLQNMYSYSLGINRVDGNGNVYLLYSATPERFRSYTFYIEKYTPQGTRDSNFGVNGVLNLNTLLGYSSSEEPPVFSFEVTESNKVLLLMGTPNNGNPKLLRLNEDGTVDQNYGVSGTKQIYTDPSKYGKHYRSGLYKVGSKYFISHNYSDLQDKPKAEIGCFNETGELLTGMFDQGLKQIDYGSAYAYTQIQSMVVSGSYLYVQGVGYIGATPNSRISRIETASGIQDNSYVYNPNLNISFNNTYIFPDGKAIVGNSTSVSSSRTDLKLKKYLADGTVDTSFGTNGELSLGYPWISLNFSRIQGLPNGDFIVGIAYVSTASSGNRRNALIYVKSNGEINSSFGGNIPNNGIPIPGFLGLIGYYGYNTSFTLKPDYLMVTASRSYMGTGLATCRVNFNYSTLSADEVSKSYAFSFYPNPVKSVGTLTVKDNSEATISLSDSSGKLVFRNQVFRNKTEIDFSTLTSGVYYLNIKQKDKESTQKIIKE</sequence>
<evidence type="ECO:0000313" key="4">
    <source>
        <dbReference type="EMBL" id="SFN05082.1"/>
    </source>
</evidence>
<gene>
    <name evidence="4" type="ORF">SAMN05421594_0650</name>
</gene>
<evidence type="ECO:0000259" key="3">
    <source>
        <dbReference type="Pfam" id="PF18962"/>
    </source>
</evidence>